<dbReference type="EnsemblProtists" id="HpaT800524">
    <property type="protein sequence ID" value="HpaP800524"/>
    <property type="gene ID" value="HpaG800524"/>
</dbReference>
<feature type="compositionally biased region" description="Basic and acidic residues" evidence="1">
    <location>
        <begin position="182"/>
        <end position="193"/>
    </location>
</feature>
<feature type="compositionally biased region" description="Polar residues" evidence="1">
    <location>
        <begin position="318"/>
        <end position="328"/>
    </location>
</feature>
<feature type="compositionally biased region" description="Polar residues" evidence="1">
    <location>
        <begin position="163"/>
        <end position="177"/>
    </location>
</feature>
<keyword evidence="3" id="KW-1185">Reference proteome</keyword>
<dbReference type="AlphaFoldDB" id="M4B2M6"/>
<feature type="region of interest" description="Disordered" evidence="1">
    <location>
        <begin position="163"/>
        <end position="248"/>
    </location>
</feature>
<organism evidence="2 3">
    <name type="scientific">Hyaloperonospora arabidopsidis (strain Emoy2)</name>
    <name type="common">Downy mildew agent</name>
    <name type="synonym">Peronospora arabidopsidis</name>
    <dbReference type="NCBI Taxonomy" id="559515"/>
    <lineage>
        <taxon>Eukaryota</taxon>
        <taxon>Sar</taxon>
        <taxon>Stramenopiles</taxon>
        <taxon>Oomycota</taxon>
        <taxon>Peronosporomycetes</taxon>
        <taxon>Peronosporales</taxon>
        <taxon>Peronosporaceae</taxon>
        <taxon>Hyaloperonospora</taxon>
    </lineage>
</organism>
<proteinExistence type="predicted"/>
<evidence type="ECO:0000313" key="2">
    <source>
        <dbReference type="EnsemblProtists" id="HpaP800524"/>
    </source>
</evidence>
<feature type="compositionally biased region" description="Polar residues" evidence="1">
    <location>
        <begin position="207"/>
        <end position="217"/>
    </location>
</feature>
<dbReference type="InParanoid" id="M4B2M6"/>
<reference evidence="3" key="1">
    <citation type="journal article" date="2010" name="Science">
        <title>Signatures of adaptation to obligate biotrophy in the Hyaloperonospora arabidopsidis genome.</title>
        <authorList>
            <person name="Baxter L."/>
            <person name="Tripathy S."/>
            <person name="Ishaque N."/>
            <person name="Boot N."/>
            <person name="Cabral A."/>
            <person name="Kemen E."/>
            <person name="Thines M."/>
            <person name="Ah-Fong A."/>
            <person name="Anderson R."/>
            <person name="Badejoko W."/>
            <person name="Bittner-Eddy P."/>
            <person name="Boore J.L."/>
            <person name="Chibucos M.C."/>
            <person name="Coates M."/>
            <person name="Dehal P."/>
            <person name="Delehaunty K."/>
            <person name="Dong S."/>
            <person name="Downton P."/>
            <person name="Dumas B."/>
            <person name="Fabro G."/>
            <person name="Fronick C."/>
            <person name="Fuerstenberg S.I."/>
            <person name="Fulton L."/>
            <person name="Gaulin E."/>
            <person name="Govers F."/>
            <person name="Hughes L."/>
            <person name="Humphray S."/>
            <person name="Jiang R.H."/>
            <person name="Judelson H."/>
            <person name="Kamoun S."/>
            <person name="Kyung K."/>
            <person name="Meijer H."/>
            <person name="Minx P."/>
            <person name="Morris P."/>
            <person name="Nelson J."/>
            <person name="Phuntumart V."/>
            <person name="Qutob D."/>
            <person name="Rehmany A."/>
            <person name="Rougon-Cardoso A."/>
            <person name="Ryden P."/>
            <person name="Torto-Alalibo T."/>
            <person name="Studholme D."/>
            <person name="Wang Y."/>
            <person name="Win J."/>
            <person name="Wood J."/>
            <person name="Clifton S.W."/>
            <person name="Rogers J."/>
            <person name="Van den Ackerveken G."/>
            <person name="Jones J.D."/>
            <person name="McDowell J.M."/>
            <person name="Beynon J."/>
            <person name="Tyler B.M."/>
        </authorList>
    </citation>
    <scope>NUCLEOTIDE SEQUENCE [LARGE SCALE GENOMIC DNA]</scope>
    <source>
        <strain evidence="3">Emoy2</strain>
    </source>
</reference>
<dbReference type="VEuPathDB" id="FungiDB:HpaG800524"/>
<protein>
    <submittedName>
        <fullName evidence="2">Uncharacterized protein</fullName>
    </submittedName>
</protein>
<accession>M4B2M6</accession>
<name>M4B2M6_HYAAE</name>
<reference evidence="2" key="2">
    <citation type="submission" date="2015-06" db="UniProtKB">
        <authorList>
            <consortium name="EnsemblProtists"/>
        </authorList>
    </citation>
    <scope>IDENTIFICATION</scope>
    <source>
        <strain evidence="2">Emoy2</strain>
    </source>
</reference>
<feature type="region of interest" description="Disordered" evidence="1">
    <location>
        <begin position="312"/>
        <end position="341"/>
    </location>
</feature>
<dbReference type="OMA" id="VCTICVE"/>
<dbReference type="Proteomes" id="UP000011713">
    <property type="component" value="Unassembled WGS sequence"/>
</dbReference>
<sequence>MVTTLNNQRDCVFTPPSVENRLRQTTGQTLATWTIGSVAASLEEEAIGQALRERYLEPSLTTQSQYKARLELQARGAPVPPIKGVPILLSAGETKDEEDNDFIRWVHRTRRLSSMYALRASVSVADVRLERKLRYDYAKLKARGQLRNHARYASATTVAASDGQNVTYNPPIDTTSGGKLPRSRDDTGHDVQKHPRRMNSLAEGESHTTMSSPTPGTLATLPDTDIGHDDDVVSGVSPHGTGGSLAHRPASVEVGVPKEEHEEVILELSGIRETLDKTQSALDVTQARVQALESGHTRMEAQLDLLIRMQQPMARPTSAAQAPPSSRGTDPDTALANPRRTPDVCTICVEGLAYTQVPS</sequence>
<evidence type="ECO:0000256" key="1">
    <source>
        <dbReference type="SAM" id="MobiDB-lite"/>
    </source>
</evidence>
<dbReference type="eggNOG" id="ENOG502S3DU">
    <property type="taxonomic scope" value="Eukaryota"/>
</dbReference>
<dbReference type="EMBL" id="JH598094">
    <property type="status" value="NOT_ANNOTATED_CDS"/>
    <property type="molecule type" value="Genomic_DNA"/>
</dbReference>
<evidence type="ECO:0000313" key="3">
    <source>
        <dbReference type="Proteomes" id="UP000011713"/>
    </source>
</evidence>
<dbReference type="HOGENOM" id="CLU_051764_0_0_1"/>